<comment type="caution">
    <text evidence="11">The sequence shown here is derived from an EMBL/GenBank/DDBJ whole genome shotgun (WGS) entry which is preliminary data.</text>
</comment>
<evidence type="ECO:0000256" key="4">
    <source>
        <dbReference type="ARBA" id="ARBA00022692"/>
    </source>
</evidence>
<proteinExistence type="inferred from homology"/>
<feature type="transmembrane region" description="Helical" evidence="10">
    <location>
        <begin position="249"/>
        <end position="273"/>
    </location>
</feature>
<sequence>MDLEAKYELFTAKNFSNLDHDWNKFPGLPYTFSFEYRLMDQLESIRGYVNEHFYVPIILSILYCVGIFRLQEWMVNRERFGLRLPLIFWNSSLAIFSIFGSIRILPELFWMLRHKGLFASTCDSRFIDDGRYFLWLYLFTFSKVAEFGDTLFIILRKQKLLTLHWIHHALTLVYSWFAMIGLHAQSRWLCSMNFFIHSIMYSYYAIMASGFRVPRSTAQLITILQIAQMTFGLYTHGQSLVLPSSQCDIPFGIGSFGFIMYFIYWILFIKFFIDKYYRSGKMAIRSDKKRE</sequence>
<dbReference type="OMA" id="MANHTRI"/>
<evidence type="ECO:0000256" key="6">
    <source>
        <dbReference type="ARBA" id="ARBA00022989"/>
    </source>
</evidence>
<evidence type="ECO:0000256" key="2">
    <source>
        <dbReference type="ARBA" id="ARBA00022516"/>
    </source>
</evidence>
<dbReference type="AlphaFoldDB" id="A0A9Q0M4S8"/>
<evidence type="ECO:0000256" key="5">
    <source>
        <dbReference type="ARBA" id="ARBA00022832"/>
    </source>
</evidence>
<evidence type="ECO:0000256" key="10">
    <source>
        <dbReference type="RuleBase" id="RU361115"/>
    </source>
</evidence>
<keyword evidence="2 10" id="KW-0444">Lipid biosynthesis</keyword>
<evidence type="ECO:0000256" key="1">
    <source>
        <dbReference type="ARBA" id="ARBA00004141"/>
    </source>
</evidence>
<dbReference type="EMBL" id="JAPWDV010000002">
    <property type="protein sequence ID" value="KAJ6218879.1"/>
    <property type="molecule type" value="Genomic_DNA"/>
</dbReference>
<protein>
    <recommendedName>
        <fullName evidence="10">Elongation of very long chain fatty acids protein</fullName>
        <ecNumber evidence="10">2.3.1.199</ecNumber>
    </recommendedName>
    <alternativeName>
        <fullName evidence="10">Very-long-chain 3-oxoacyl-CoA synthase</fullName>
    </alternativeName>
</protein>
<name>A0A9Q0M4S8_BLOTA</name>
<keyword evidence="9 10" id="KW-0275">Fatty acid biosynthesis</keyword>
<accession>A0A9Q0M4S8</accession>
<dbReference type="GO" id="GO:0034626">
    <property type="term" value="P:fatty acid elongation, polyunsaturated fatty acid"/>
    <property type="evidence" value="ECO:0007669"/>
    <property type="project" value="TreeGrafter"/>
</dbReference>
<evidence type="ECO:0000313" key="12">
    <source>
        <dbReference type="Proteomes" id="UP001142055"/>
    </source>
</evidence>
<feature type="transmembrane region" description="Helical" evidence="10">
    <location>
        <begin position="53"/>
        <end position="70"/>
    </location>
</feature>
<feature type="transmembrane region" description="Helical" evidence="10">
    <location>
        <begin position="134"/>
        <end position="155"/>
    </location>
</feature>
<feature type="transmembrane region" description="Helical" evidence="10">
    <location>
        <begin position="162"/>
        <end position="180"/>
    </location>
</feature>
<feature type="transmembrane region" description="Helical" evidence="10">
    <location>
        <begin position="218"/>
        <end position="237"/>
    </location>
</feature>
<dbReference type="Proteomes" id="UP001142055">
    <property type="component" value="Chromosome 2"/>
</dbReference>
<comment type="catalytic activity">
    <reaction evidence="10">
        <text>a very-long-chain acyl-CoA + malonyl-CoA + H(+) = a very-long-chain 3-oxoacyl-CoA + CO2 + CoA</text>
        <dbReference type="Rhea" id="RHEA:32727"/>
        <dbReference type="ChEBI" id="CHEBI:15378"/>
        <dbReference type="ChEBI" id="CHEBI:16526"/>
        <dbReference type="ChEBI" id="CHEBI:57287"/>
        <dbReference type="ChEBI" id="CHEBI:57384"/>
        <dbReference type="ChEBI" id="CHEBI:90725"/>
        <dbReference type="ChEBI" id="CHEBI:90736"/>
        <dbReference type="EC" id="2.3.1.199"/>
    </reaction>
</comment>
<dbReference type="Pfam" id="PF01151">
    <property type="entry name" value="ELO"/>
    <property type="match status" value="1"/>
</dbReference>
<evidence type="ECO:0000256" key="3">
    <source>
        <dbReference type="ARBA" id="ARBA00022679"/>
    </source>
</evidence>
<comment type="subcellular location">
    <subcellularLocation>
        <location evidence="1">Membrane</location>
        <topology evidence="1">Multi-pass membrane protein</topology>
    </subcellularLocation>
</comment>
<feature type="transmembrane region" description="Helical" evidence="10">
    <location>
        <begin position="186"/>
        <end position="206"/>
    </location>
</feature>
<dbReference type="PANTHER" id="PTHR11157">
    <property type="entry name" value="FATTY ACID ACYL TRANSFERASE-RELATED"/>
    <property type="match status" value="1"/>
</dbReference>
<organism evidence="11 12">
    <name type="scientific">Blomia tropicalis</name>
    <name type="common">Mite</name>
    <dbReference type="NCBI Taxonomy" id="40697"/>
    <lineage>
        <taxon>Eukaryota</taxon>
        <taxon>Metazoa</taxon>
        <taxon>Ecdysozoa</taxon>
        <taxon>Arthropoda</taxon>
        <taxon>Chelicerata</taxon>
        <taxon>Arachnida</taxon>
        <taxon>Acari</taxon>
        <taxon>Acariformes</taxon>
        <taxon>Sarcoptiformes</taxon>
        <taxon>Astigmata</taxon>
        <taxon>Glycyphagoidea</taxon>
        <taxon>Echimyopodidae</taxon>
        <taxon>Blomia</taxon>
    </lineage>
</organism>
<dbReference type="GO" id="GO:0019367">
    <property type="term" value="P:fatty acid elongation, saturated fatty acid"/>
    <property type="evidence" value="ECO:0007669"/>
    <property type="project" value="TreeGrafter"/>
</dbReference>
<dbReference type="EC" id="2.3.1.199" evidence="10"/>
<dbReference type="GO" id="GO:0042761">
    <property type="term" value="P:very long-chain fatty acid biosynthetic process"/>
    <property type="evidence" value="ECO:0007669"/>
    <property type="project" value="TreeGrafter"/>
</dbReference>
<keyword evidence="4 10" id="KW-0812">Transmembrane</keyword>
<dbReference type="GO" id="GO:0009922">
    <property type="term" value="F:fatty acid elongase activity"/>
    <property type="evidence" value="ECO:0007669"/>
    <property type="project" value="UniProtKB-EC"/>
</dbReference>
<keyword evidence="8 10" id="KW-0472">Membrane</keyword>
<dbReference type="GO" id="GO:0034625">
    <property type="term" value="P:fatty acid elongation, monounsaturated fatty acid"/>
    <property type="evidence" value="ECO:0007669"/>
    <property type="project" value="TreeGrafter"/>
</dbReference>
<gene>
    <name evidence="11" type="ORF">RDWZM_004691</name>
</gene>
<dbReference type="InterPro" id="IPR002076">
    <property type="entry name" value="ELO_fam"/>
</dbReference>
<keyword evidence="7 10" id="KW-0443">Lipid metabolism</keyword>
<evidence type="ECO:0000256" key="8">
    <source>
        <dbReference type="ARBA" id="ARBA00023136"/>
    </source>
</evidence>
<reference evidence="11" key="1">
    <citation type="submission" date="2022-12" db="EMBL/GenBank/DDBJ databases">
        <title>Genome assemblies of Blomia tropicalis.</title>
        <authorList>
            <person name="Cui Y."/>
        </authorList>
    </citation>
    <scope>NUCLEOTIDE SEQUENCE</scope>
    <source>
        <tissue evidence="11">Adult mites</tissue>
    </source>
</reference>
<evidence type="ECO:0000256" key="7">
    <source>
        <dbReference type="ARBA" id="ARBA00023098"/>
    </source>
</evidence>
<keyword evidence="12" id="KW-1185">Reference proteome</keyword>
<dbReference type="PANTHER" id="PTHR11157:SF17">
    <property type="entry name" value="ELONGATION OF VERY LONG CHAIN FATTY ACIDS PROTEIN 6"/>
    <property type="match status" value="1"/>
</dbReference>
<keyword evidence="5 10" id="KW-0276">Fatty acid metabolism</keyword>
<keyword evidence="6 10" id="KW-1133">Transmembrane helix</keyword>
<dbReference type="GO" id="GO:0005789">
    <property type="term" value="C:endoplasmic reticulum membrane"/>
    <property type="evidence" value="ECO:0007669"/>
    <property type="project" value="TreeGrafter"/>
</dbReference>
<dbReference type="GO" id="GO:0030148">
    <property type="term" value="P:sphingolipid biosynthetic process"/>
    <property type="evidence" value="ECO:0007669"/>
    <property type="project" value="TreeGrafter"/>
</dbReference>
<feature type="transmembrane region" description="Helical" evidence="10">
    <location>
        <begin position="82"/>
        <end position="105"/>
    </location>
</feature>
<evidence type="ECO:0000313" key="11">
    <source>
        <dbReference type="EMBL" id="KAJ6218879.1"/>
    </source>
</evidence>
<dbReference type="OrthoDB" id="6484726at2759"/>
<evidence type="ECO:0000256" key="9">
    <source>
        <dbReference type="ARBA" id="ARBA00023160"/>
    </source>
</evidence>
<keyword evidence="3 10" id="KW-0808">Transferase</keyword>
<comment type="similarity">
    <text evidence="10">Belongs to the ELO family.</text>
</comment>